<evidence type="ECO:0000256" key="1">
    <source>
        <dbReference type="SAM" id="Phobius"/>
    </source>
</evidence>
<dbReference type="EMBL" id="DYYG01000023">
    <property type="protein sequence ID" value="HJE23496.1"/>
    <property type="molecule type" value="Genomic_DNA"/>
</dbReference>
<reference evidence="2" key="2">
    <citation type="submission" date="2021-09" db="EMBL/GenBank/DDBJ databases">
        <authorList>
            <person name="Gilroy R."/>
        </authorList>
    </citation>
    <scope>NUCLEOTIDE SEQUENCE</scope>
    <source>
        <strain evidence="2">316</strain>
    </source>
</reference>
<keyword evidence="1" id="KW-1133">Transmembrane helix</keyword>
<comment type="caution">
    <text evidence="2">The sequence shown here is derived from an EMBL/GenBank/DDBJ whole genome shotgun (WGS) entry which is preliminary data.</text>
</comment>
<proteinExistence type="predicted"/>
<evidence type="ECO:0000313" key="3">
    <source>
        <dbReference type="Proteomes" id="UP000742631"/>
    </source>
</evidence>
<name>A0A921JE82_9HYPH</name>
<reference evidence="2" key="1">
    <citation type="journal article" date="2021" name="PeerJ">
        <title>Extensive microbial diversity within the chicken gut microbiome revealed by metagenomics and culture.</title>
        <authorList>
            <person name="Gilroy R."/>
            <person name="Ravi A."/>
            <person name="Getino M."/>
            <person name="Pursley I."/>
            <person name="Horton D.L."/>
            <person name="Alikhan N.F."/>
            <person name="Baker D."/>
            <person name="Gharbi K."/>
            <person name="Hall N."/>
            <person name="Watson M."/>
            <person name="Adriaenssens E.M."/>
            <person name="Foster-Nyarko E."/>
            <person name="Jarju S."/>
            <person name="Secka A."/>
            <person name="Antonio M."/>
            <person name="Oren A."/>
            <person name="Chaudhuri R.R."/>
            <person name="La Ragione R."/>
            <person name="Hildebrand F."/>
            <person name="Pallen M.J."/>
        </authorList>
    </citation>
    <scope>NUCLEOTIDE SEQUENCE</scope>
    <source>
        <strain evidence="2">316</strain>
    </source>
</reference>
<protein>
    <submittedName>
        <fullName evidence="2">Uncharacterized protein</fullName>
    </submittedName>
</protein>
<dbReference type="AlphaFoldDB" id="A0A921JE82"/>
<organism evidence="2 3">
    <name type="scientific">Methylorubrum populi</name>
    <dbReference type="NCBI Taxonomy" id="223967"/>
    <lineage>
        <taxon>Bacteria</taxon>
        <taxon>Pseudomonadati</taxon>
        <taxon>Pseudomonadota</taxon>
        <taxon>Alphaproteobacteria</taxon>
        <taxon>Hyphomicrobiales</taxon>
        <taxon>Methylobacteriaceae</taxon>
        <taxon>Methylorubrum</taxon>
    </lineage>
</organism>
<sequence>MIELVMRRWRTLAPPRLPSWEDIPLELFVCAAAIFLAAALELLGFMP</sequence>
<feature type="transmembrane region" description="Helical" evidence="1">
    <location>
        <begin position="25"/>
        <end position="46"/>
    </location>
</feature>
<gene>
    <name evidence="2" type="ORF">K8W01_07535</name>
</gene>
<dbReference type="Proteomes" id="UP000742631">
    <property type="component" value="Unassembled WGS sequence"/>
</dbReference>
<keyword evidence="1" id="KW-0472">Membrane</keyword>
<keyword evidence="1" id="KW-0812">Transmembrane</keyword>
<accession>A0A921JE82</accession>
<evidence type="ECO:0000313" key="2">
    <source>
        <dbReference type="EMBL" id="HJE23496.1"/>
    </source>
</evidence>